<protein>
    <submittedName>
        <fullName evidence="4">Electron transfer flavoprotein subunit beta/FixA family protein</fullName>
    </submittedName>
</protein>
<dbReference type="Gene3D" id="3.40.50.620">
    <property type="entry name" value="HUPs"/>
    <property type="match status" value="1"/>
</dbReference>
<dbReference type="SUPFAM" id="SSF52402">
    <property type="entry name" value="Adenine nucleotide alpha hydrolases-like"/>
    <property type="match status" value="1"/>
</dbReference>
<evidence type="ECO:0000313" key="4">
    <source>
        <dbReference type="EMBL" id="MCL9812713.1"/>
    </source>
</evidence>
<accession>A0AAE3K3T7</accession>
<feature type="compositionally biased region" description="Acidic residues" evidence="2">
    <location>
        <begin position="249"/>
        <end position="262"/>
    </location>
</feature>
<dbReference type="GO" id="GO:0009055">
    <property type="term" value="F:electron transfer activity"/>
    <property type="evidence" value="ECO:0007669"/>
    <property type="project" value="InterPro"/>
</dbReference>
<keyword evidence="5" id="KW-1185">Reference proteome</keyword>
<comment type="similarity">
    <text evidence="1">Belongs to the ETF beta-subunit/FixA family.</text>
</comment>
<dbReference type="PROSITE" id="PS01065">
    <property type="entry name" value="ETF_BETA"/>
    <property type="match status" value="1"/>
</dbReference>
<dbReference type="InterPro" id="IPR014730">
    <property type="entry name" value="ETF_a/b_N"/>
</dbReference>
<evidence type="ECO:0000256" key="2">
    <source>
        <dbReference type="SAM" id="MobiDB-lite"/>
    </source>
</evidence>
<dbReference type="AlphaFoldDB" id="A0AAE3K3T7"/>
<evidence type="ECO:0000259" key="3">
    <source>
        <dbReference type="SMART" id="SM00893"/>
    </source>
</evidence>
<dbReference type="RefSeq" id="WP_250594652.1">
    <property type="nucleotide sequence ID" value="NZ_JAKRVY010000001.1"/>
</dbReference>
<dbReference type="SMART" id="SM00893">
    <property type="entry name" value="ETF"/>
    <property type="match status" value="1"/>
</dbReference>
<dbReference type="InterPro" id="IPR033948">
    <property type="entry name" value="ETF_beta_N"/>
</dbReference>
<dbReference type="PANTHER" id="PTHR21294:SF17">
    <property type="entry name" value="PROTEIN FIXA"/>
    <property type="match status" value="1"/>
</dbReference>
<dbReference type="InterPro" id="IPR012255">
    <property type="entry name" value="ETF_b"/>
</dbReference>
<dbReference type="InterPro" id="IPR000049">
    <property type="entry name" value="ET-Flavoprotein_bsu_CS"/>
</dbReference>
<name>A0AAE3K3T7_9EURY</name>
<evidence type="ECO:0000256" key="1">
    <source>
        <dbReference type="ARBA" id="ARBA00007557"/>
    </source>
</evidence>
<evidence type="ECO:0000313" key="5">
    <source>
        <dbReference type="Proteomes" id="UP001202674"/>
    </source>
</evidence>
<reference evidence="4 5" key="1">
    <citation type="journal article" date="2022" name="Syst. Appl. Microbiol.">
        <title>Natronocalculus amylovorans gen. nov., sp. nov., and Natranaeroarchaeum aerophilus sp. nov., dominant culturable amylolytic natronoarchaea from hypersaline soda lakes in southwestern Siberia.</title>
        <authorList>
            <person name="Sorokin D.Y."/>
            <person name="Elcheninov A.G."/>
            <person name="Khizhniak T.V."/>
            <person name="Koenen M."/>
            <person name="Bale N.J."/>
            <person name="Damste J.S.S."/>
            <person name="Kublanov I.V."/>
        </authorList>
    </citation>
    <scope>NUCLEOTIDE SEQUENCE [LARGE SCALE GENOMIC DNA]</scope>
    <source>
        <strain evidence="4 5">AArc-St1-1</strain>
    </source>
</reference>
<feature type="compositionally biased region" description="Basic and acidic residues" evidence="2">
    <location>
        <begin position="238"/>
        <end position="248"/>
    </location>
</feature>
<dbReference type="Pfam" id="PF01012">
    <property type="entry name" value="ETF"/>
    <property type="match status" value="1"/>
</dbReference>
<feature type="region of interest" description="Disordered" evidence="2">
    <location>
        <begin position="219"/>
        <end position="262"/>
    </location>
</feature>
<dbReference type="PANTHER" id="PTHR21294">
    <property type="entry name" value="ELECTRON TRANSFER FLAVOPROTEIN BETA-SUBUNIT"/>
    <property type="match status" value="1"/>
</dbReference>
<dbReference type="CDD" id="cd01714">
    <property type="entry name" value="ETF_beta"/>
    <property type="match status" value="1"/>
</dbReference>
<dbReference type="EMBL" id="JAKRVY010000001">
    <property type="protein sequence ID" value="MCL9812713.1"/>
    <property type="molecule type" value="Genomic_DNA"/>
</dbReference>
<dbReference type="Proteomes" id="UP001202674">
    <property type="component" value="Unassembled WGS sequence"/>
</dbReference>
<feature type="domain" description="Electron transfer flavoprotein alpha/beta-subunit N-terminal" evidence="3">
    <location>
        <begin position="26"/>
        <end position="218"/>
    </location>
</feature>
<sequence length="262" mass="28027">MTDQWTVVVGIKQVPDEDDVTIDPDTGTLNRSGADAILNRPDRNALEAALEIKDQVDANVIAVTMGPPQATPVLEEAVAMGCDDAVLVTDRAFAGSDTWPTSLVLAATAEYLDADVVLAGEETTDSSTGQVPPGIAAHNGWAQLTYAEELEPKPVDEQIVAKRDVEGGHEYVAADLPVVIAFAYGENEPRPAGLHRKIYAETEFEPEQVTAEELPIDTDRVGLAASPTQVGGMETVDPVEREQERLDSPEELLETLAEEGVV</sequence>
<gene>
    <name evidence="4" type="ORF">AArcSt11_03485</name>
</gene>
<proteinExistence type="inferred from homology"/>
<dbReference type="PIRSF" id="PIRSF000090">
    <property type="entry name" value="Beta-ETF"/>
    <property type="match status" value="1"/>
</dbReference>
<comment type="caution">
    <text evidence="4">The sequence shown here is derived from an EMBL/GenBank/DDBJ whole genome shotgun (WGS) entry which is preliminary data.</text>
</comment>
<dbReference type="InterPro" id="IPR014729">
    <property type="entry name" value="Rossmann-like_a/b/a_fold"/>
</dbReference>
<organism evidence="4 5">
    <name type="scientific">Natranaeroarchaeum aerophilus</name>
    <dbReference type="NCBI Taxonomy" id="2917711"/>
    <lineage>
        <taxon>Archaea</taxon>
        <taxon>Methanobacteriati</taxon>
        <taxon>Methanobacteriota</taxon>
        <taxon>Stenosarchaea group</taxon>
        <taxon>Halobacteria</taxon>
        <taxon>Halobacteriales</taxon>
        <taxon>Natronoarchaeaceae</taxon>
        <taxon>Natranaeroarchaeum</taxon>
    </lineage>
</organism>